<dbReference type="RefSeq" id="WP_322776617.1">
    <property type="nucleotide sequence ID" value="NZ_JARJFB010000039.1"/>
</dbReference>
<name>A0ABU5NC54_9RICK</name>
<gene>
    <name evidence="6" type="primary">nusB</name>
    <name evidence="8" type="ORF">Megvenef_00685</name>
</gene>
<accession>A0ABU5NC54</accession>
<keyword evidence="4 6" id="KW-0805">Transcription regulation</keyword>
<comment type="function">
    <text evidence="6">Involved in transcription antitermination. Required for transcription of ribosomal RNA (rRNA) genes. Binds specifically to the boxA antiterminator sequence of the ribosomal RNA (rrn) operons.</text>
</comment>
<evidence type="ECO:0000256" key="2">
    <source>
        <dbReference type="ARBA" id="ARBA00022814"/>
    </source>
</evidence>
<protein>
    <recommendedName>
        <fullName evidence="6">Transcription antitermination protein NusB</fullName>
    </recommendedName>
    <alternativeName>
        <fullName evidence="6">Antitermination factor NusB</fullName>
    </alternativeName>
</protein>
<evidence type="ECO:0000313" key="8">
    <source>
        <dbReference type="EMBL" id="MEA0970717.1"/>
    </source>
</evidence>
<reference evidence="8 9" key="1">
    <citation type="submission" date="2023-03" db="EMBL/GenBank/DDBJ databases">
        <title>Host association and intracellularity evolved multiple times independently in the Rickettsiales.</title>
        <authorList>
            <person name="Castelli M."/>
            <person name="Nardi T."/>
            <person name="Gammuto L."/>
            <person name="Bellinzona G."/>
            <person name="Sabaneyeva E."/>
            <person name="Potekhin A."/>
            <person name="Serra V."/>
            <person name="Petroni G."/>
            <person name="Sassera D."/>
        </authorList>
    </citation>
    <scope>NUCLEOTIDE SEQUENCE [LARGE SCALE GENOMIC DNA]</scope>
    <source>
        <strain evidence="8 9">Sr 2-6</strain>
    </source>
</reference>
<evidence type="ECO:0000256" key="4">
    <source>
        <dbReference type="ARBA" id="ARBA00023015"/>
    </source>
</evidence>
<keyword evidence="5 6" id="KW-0804">Transcription</keyword>
<dbReference type="PANTHER" id="PTHR11078:SF3">
    <property type="entry name" value="ANTITERMINATION NUSB DOMAIN-CONTAINING PROTEIN"/>
    <property type="match status" value="1"/>
</dbReference>
<dbReference type="PANTHER" id="PTHR11078">
    <property type="entry name" value="N UTILIZATION SUBSTANCE PROTEIN B-RELATED"/>
    <property type="match status" value="1"/>
</dbReference>
<evidence type="ECO:0000256" key="5">
    <source>
        <dbReference type="ARBA" id="ARBA00023163"/>
    </source>
</evidence>
<organism evidence="8 9">
    <name type="scientific">Candidatus Megaera venefica</name>
    <dbReference type="NCBI Taxonomy" id="2055910"/>
    <lineage>
        <taxon>Bacteria</taxon>
        <taxon>Pseudomonadati</taxon>
        <taxon>Pseudomonadota</taxon>
        <taxon>Alphaproteobacteria</taxon>
        <taxon>Rickettsiales</taxon>
        <taxon>Rickettsiaceae</taxon>
        <taxon>Candidatus Megaera</taxon>
    </lineage>
</organism>
<evidence type="ECO:0000256" key="6">
    <source>
        <dbReference type="HAMAP-Rule" id="MF_00073"/>
    </source>
</evidence>
<evidence type="ECO:0000259" key="7">
    <source>
        <dbReference type="Pfam" id="PF01029"/>
    </source>
</evidence>
<sequence>MFNSQLNSKSIARIAAIQTLYQFENDKQDTDIETLLLQIIDFYRDKDIKSDYELDSKSLLKLKPSFNYLKELVKHTHDNIQEIDKIIEDHLSNEWTIRSLPQLLFATLRVSICEMKYFPETPRNVIINEYTDIASDMLDDGQIGFVNSVLDKYADKKR</sequence>
<feature type="domain" description="NusB/RsmB/TIM44" evidence="7">
    <location>
        <begin position="11"/>
        <end position="154"/>
    </location>
</feature>
<dbReference type="Pfam" id="PF01029">
    <property type="entry name" value="NusB"/>
    <property type="match status" value="1"/>
</dbReference>
<keyword evidence="2 6" id="KW-0889">Transcription antitermination</keyword>
<dbReference type="InterPro" id="IPR035926">
    <property type="entry name" value="NusB-like_sf"/>
</dbReference>
<dbReference type="HAMAP" id="MF_00073">
    <property type="entry name" value="NusB"/>
    <property type="match status" value="1"/>
</dbReference>
<evidence type="ECO:0000313" key="9">
    <source>
        <dbReference type="Proteomes" id="UP001291687"/>
    </source>
</evidence>
<proteinExistence type="inferred from homology"/>
<keyword evidence="9" id="KW-1185">Reference proteome</keyword>
<dbReference type="EMBL" id="JARJFB010000039">
    <property type="protein sequence ID" value="MEA0970717.1"/>
    <property type="molecule type" value="Genomic_DNA"/>
</dbReference>
<evidence type="ECO:0000256" key="3">
    <source>
        <dbReference type="ARBA" id="ARBA00022884"/>
    </source>
</evidence>
<dbReference type="InterPro" id="IPR006027">
    <property type="entry name" value="NusB_RsmB_TIM44"/>
</dbReference>
<dbReference type="Proteomes" id="UP001291687">
    <property type="component" value="Unassembled WGS sequence"/>
</dbReference>
<comment type="similarity">
    <text evidence="1 6">Belongs to the NusB family.</text>
</comment>
<evidence type="ECO:0000256" key="1">
    <source>
        <dbReference type="ARBA" id="ARBA00005952"/>
    </source>
</evidence>
<dbReference type="Gene3D" id="1.10.940.10">
    <property type="entry name" value="NusB-like"/>
    <property type="match status" value="1"/>
</dbReference>
<comment type="caution">
    <text evidence="8">The sequence shown here is derived from an EMBL/GenBank/DDBJ whole genome shotgun (WGS) entry which is preliminary data.</text>
</comment>
<dbReference type="SUPFAM" id="SSF48013">
    <property type="entry name" value="NusB-like"/>
    <property type="match status" value="1"/>
</dbReference>
<dbReference type="NCBIfam" id="TIGR01951">
    <property type="entry name" value="nusB"/>
    <property type="match status" value="1"/>
</dbReference>
<keyword evidence="3 6" id="KW-0694">RNA-binding</keyword>
<dbReference type="InterPro" id="IPR011605">
    <property type="entry name" value="NusB_fam"/>
</dbReference>